<dbReference type="KEGG" id="dalk:DSCA_08650"/>
<dbReference type="GO" id="GO:0046983">
    <property type="term" value="F:protein dimerization activity"/>
    <property type="evidence" value="ECO:0007669"/>
    <property type="project" value="InterPro"/>
</dbReference>
<dbReference type="PROSITE" id="PS50113">
    <property type="entry name" value="PAC"/>
    <property type="match status" value="3"/>
</dbReference>
<dbReference type="PROSITE" id="PS50109">
    <property type="entry name" value="HIS_KIN"/>
    <property type="match status" value="1"/>
</dbReference>
<sequence length="630" mass="72101">MQARINRLTREIDRLKQSEQDLREKSDFLNTLLETISNPVFYKDVNGRYTGCNRAFEDFIGRPRTDIIGKTVYDLAPEDNANRYHEKDAELFQRPGTQRYEWRVRRYDGDLRDVIFEKAAIMDAGDNVIGLVGVISDITEHKRAEEALQEREATLQAILSASPVGIFLAHNRILGWTNQAMNRIWGYEDGSLLGKSTRILYPDDDEYERVGHRFYSEIENFGLASIETRWVTRQNEQIHCYLQGCPLDPADPTRGVIVVAIDITERKRIEEQVKQLKEKYEDLYHNAPTMYLSLDPRGIIVECNNTILDTLGYARDAFMGRPMAEFLTETSVAKMKEDFRILLDRGKLMGVDRQLVARDGLIIDVILSVTMEYDGRGNPKKSRAVFEDISKRKRAEGLVHNLTQMLMQAQEHERKMISYELHDCIAQNLSLLKINYDTIFSHQPAISGPMKSKMETHSRLIEQTIQTVRDLSYGLSPPGIDEIGIVSTLSHYCEEFSRKSGLAIQFFPVDMEGVKPDQKTTINLYRIVQESLNNAWKHAGARHITVQLTAAAPDIRLQIEDDGHGFDVPSREHALAGEQRMGLRIMRERTSLLNGRLEIRSDPARGTRISVTCPLVETRGRRGKSGHECR</sequence>
<keyword evidence="9" id="KW-1185">Reference proteome</keyword>
<evidence type="ECO:0000256" key="1">
    <source>
        <dbReference type="ARBA" id="ARBA00022679"/>
    </source>
</evidence>
<dbReference type="Gene3D" id="3.30.565.10">
    <property type="entry name" value="Histidine kinase-like ATPase, C-terminal domain"/>
    <property type="match status" value="1"/>
</dbReference>
<feature type="domain" description="PAC" evidence="7">
    <location>
        <begin position="349"/>
        <end position="401"/>
    </location>
</feature>
<feature type="domain" description="Histidine kinase" evidence="5">
    <location>
        <begin position="524"/>
        <end position="617"/>
    </location>
</feature>
<dbReference type="InterPro" id="IPR013767">
    <property type="entry name" value="PAS_fold"/>
</dbReference>
<evidence type="ECO:0000313" key="9">
    <source>
        <dbReference type="Proteomes" id="UP000427906"/>
    </source>
</evidence>
<evidence type="ECO:0000313" key="8">
    <source>
        <dbReference type="EMBL" id="BBO66935.1"/>
    </source>
</evidence>
<dbReference type="PANTHER" id="PTHR24421">
    <property type="entry name" value="NITRATE/NITRITE SENSOR PROTEIN NARX-RELATED"/>
    <property type="match status" value="1"/>
</dbReference>
<accession>A0A5K7YER9</accession>
<dbReference type="GO" id="GO:0000155">
    <property type="term" value="F:phosphorelay sensor kinase activity"/>
    <property type="evidence" value="ECO:0007669"/>
    <property type="project" value="InterPro"/>
</dbReference>
<dbReference type="SMART" id="SM00086">
    <property type="entry name" value="PAC"/>
    <property type="match status" value="3"/>
</dbReference>
<dbReference type="EMBL" id="AP021874">
    <property type="protein sequence ID" value="BBO66935.1"/>
    <property type="molecule type" value="Genomic_DNA"/>
</dbReference>
<evidence type="ECO:0000256" key="2">
    <source>
        <dbReference type="ARBA" id="ARBA00022777"/>
    </source>
</evidence>
<dbReference type="SUPFAM" id="SSF55874">
    <property type="entry name" value="ATPase domain of HSP90 chaperone/DNA topoisomerase II/histidine kinase"/>
    <property type="match status" value="1"/>
</dbReference>
<evidence type="ECO:0000259" key="7">
    <source>
        <dbReference type="PROSITE" id="PS50113"/>
    </source>
</evidence>
<reference evidence="8 9" key="1">
    <citation type="submission" date="2019-11" db="EMBL/GenBank/DDBJ databases">
        <title>Comparative genomics of hydrocarbon-degrading Desulfosarcina strains.</title>
        <authorList>
            <person name="Watanabe M."/>
            <person name="Kojima H."/>
            <person name="Fukui M."/>
        </authorList>
    </citation>
    <scope>NUCLEOTIDE SEQUENCE [LARGE SCALE GENOMIC DNA]</scope>
    <source>
        <strain evidence="8 9">PL12</strain>
    </source>
</reference>
<dbReference type="GO" id="GO:0016020">
    <property type="term" value="C:membrane"/>
    <property type="evidence" value="ECO:0007669"/>
    <property type="project" value="InterPro"/>
</dbReference>
<dbReference type="Pfam" id="PF08448">
    <property type="entry name" value="PAS_4"/>
    <property type="match status" value="1"/>
</dbReference>
<dbReference type="Gene3D" id="3.30.450.20">
    <property type="entry name" value="PAS domain"/>
    <property type="match status" value="3"/>
</dbReference>
<dbReference type="Gene3D" id="1.20.5.1930">
    <property type="match status" value="1"/>
</dbReference>
<proteinExistence type="predicted"/>
<gene>
    <name evidence="8" type="ORF">DSCA_08650</name>
</gene>
<evidence type="ECO:0000256" key="3">
    <source>
        <dbReference type="ARBA" id="ARBA00023012"/>
    </source>
</evidence>
<dbReference type="Proteomes" id="UP000427906">
    <property type="component" value="Chromosome"/>
</dbReference>
<feature type="domain" description="PAC" evidence="7">
    <location>
        <begin position="224"/>
        <end position="275"/>
    </location>
</feature>
<dbReference type="NCBIfam" id="TIGR00229">
    <property type="entry name" value="sensory_box"/>
    <property type="match status" value="3"/>
</dbReference>
<keyword evidence="3" id="KW-0902">Two-component regulatory system</keyword>
<keyword evidence="4" id="KW-0175">Coiled coil</keyword>
<feature type="domain" description="PAC" evidence="7">
    <location>
        <begin position="98"/>
        <end position="150"/>
    </location>
</feature>
<feature type="coiled-coil region" evidence="4">
    <location>
        <begin position="259"/>
        <end position="286"/>
    </location>
</feature>
<dbReference type="CDD" id="cd16917">
    <property type="entry name" value="HATPase_UhpB-NarQ-NarX-like"/>
    <property type="match status" value="1"/>
</dbReference>
<evidence type="ECO:0008006" key="10">
    <source>
        <dbReference type="Google" id="ProtNLM"/>
    </source>
</evidence>
<keyword evidence="1" id="KW-0808">Transferase</keyword>
<dbReference type="InterPro" id="IPR050482">
    <property type="entry name" value="Sensor_HK_TwoCompSys"/>
</dbReference>
<dbReference type="InterPro" id="IPR011712">
    <property type="entry name" value="Sig_transdc_His_kin_sub3_dim/P"/>
</dbReference>
<dbReference type="InterPro" id="IPR003594">
    <property type="entry name" value="HATPase_dom"/>
</dbReference>
<evidence type="ECO:0000259" key="5">
    <source>
        <dbReference type="PROSITE" id="PS50109"/>
    </source>
</evidence>
<dbReference type="GO" id="GO:0006355">
    <property type="term" value="P:regulation of DNA-templated transcription"/>
    <property type="evidence" value="ECO:0007669"/>
    <property type="project" value="InterPro"/>
</dbReference>
<dbReference type="CDD" id="cd00130">
    <property type="entry name" value="PAS"/>
    <property type="match status" value="3"/>
</dbReference>
<dbReference type="InterPro" id="IPR013656">
    <property type="entry name" value="PAS_4"/>
</dbReference>
<dbReference type="Pfam" id="PF00989">
    <property type="entry name" value="PAS"/>
    <property type="match status" value="2"/>
</dbReference>
<dbReference type="InterPro" id="IPR000700">
    <property type="entry name" value="PAS-assoc_C"/>
</dbReference>
<feature type="domain" description="PAS" evidence="6">
    <location>
        <begin position="25"/>
        <end position="95"/>
    </location>
</feature>
<keyword evidence="2" id="KW-0418">Kinase</keyword>
<dbReference type="Pfam" id="PF02518">
    <property type="entry name" value="HATPase_c"/>
    <property type="match status" value="1"/>
</dbReference>
<dbReference type="InterPro" id="IPR035965">
    <property type="entry name" value="PAS-like_dom_sf"/>
</dbReference>
<dbReference type="InterPro" id="IPR036890">
    <property type="entry name" value="HATPase_C_sf"/>
</dbReference>
<evidence type="ECO:0000259" key="6">
    <source>
        <dbReference type="PROSITE" id="PS50112"/>
    </source>
</evidence>
<dbReference type="SUPFAM" id="SSF55785">
    <property type="entry name" value="PYP-like sensor domain (PAS domain)"/>
    <property type="match status" value="3"/>
</dbReference>
<dbReference type="PROSITE" id="PS50112">
    <property type="entry name" value="PAS"/>
    <property type="match status" value="2"/>
</dbReference>
<dbReference type="InterPro" id="IPR001610">
    <property type="entry name" value="PAC"/>
</dbReference>
<dbReference type="SMART" id="SM00387">
    <property type="entry name" value="HATPase_c"/>
    <property type="match status" value="1"/>
</dbReference>
<dbReference type="InterPro" id="IPR000014">
    <property type="entry name" value="PAS"/>
</dbReference>
<name>A0A5K7YER9_9BACT</name>
<dbReference type="AlphaFoldDB" id="A0A5K7YER9"/>
<dbReference type="InterPro" id="IPR005467">
    <property type="entry name" value="His_kinase_dom"/>
</dbReference>
<evidence type="ECO:0000256" key="4">
    <source>
        <dbReference type="SAM" id="Coils"/>
    </source>
</evidence>
<dbReference type="SMART" id="SM00091">
    <property type="entry name" value="PAS"/>
    <property type="match status" value="3"/>
</dbReference>
<organism evidence="8 9">
    <name type="scientific">Desulfosarcina alkanivorans</name>
    <dbReference type="NCBI Taxonomy" id="571177"/>
    <lineage>
        <taxon>Bacteria</taxon>
        <taxon>Pseudomonadati</taxon>
        <taxon>Thermodesulfobacteriota</taxon>
        <taxon>Desulfobacteria</taxon>
        <taxon>Desulfobacterales</taxon>
        <taxon>Desulfosarcinaceae</taxon>
        <taxon>Desulfosarcina</taxon>
    </lineage>
</organism>
<dbReference type="Pfam" id="PF07730">
    <property type="entry name" value="HisKA_3"/>
    <property type="match status" value="1"/>
</dbReference>
<protein>
    <recommendedName>
        <fullName evidence="10">Histidine kinase</fullName>
    </recommendedName>
</protein>
<feature type="domain" description="PAS" evidence="6">
    <location>
        <begin position="276"/>
        <end position="346"/>
    </location>
</feature>